<evidence type="ECO:0000313" key="3">
    <source>
        <dbReference type="Proteomes" id="UP001596174"/>
    </source>
</evidence>
<organism evidence="2 3">
    <name type="scientific">Streptacidiphilus monticola</name>
    <dbReference type="NCBI Taxonomy" id="2161674"/>
    <lineage>
        <taxon>Bacteria</taxon>
        <taxon>Bacillati</taxon>
        <taxon>Actinomycetota</taxon>
        <taxon>Actinomycetes</taxon>
        <taxon>Kitasatosporales</taxon>
        <taxon>Streptomycetaceae</taxon>
        <taxon>Streptacidiphilus</taxon>
    </lineage>
</organism>
<name>A0ABW1GCJ3_9ACTN</name>
<dbReference type="SUPFAM" id="SSF56112">
    <property type="entry name" value="Protein kinase-like (PK-like)"/>
    <property type="match status" value="1"/>
</dbReference>
<reference evidence="3" key="1">
    <citation type="journal article" date="2019" name="Int. J. Syst. Evol. Microbiol.">
        <title>The Global Catalogue of Microorganisms (GCM) 10K type strain sequencing project: providing services to taxonomists for standard genome sequencing and annotation.</title>
        <authorList>
            <consortium name="The Broad Institute Genomics Platform"/>
            <consortium name="The Broad Institute Genome Sequencing Center for Infectious Disease"/>
            <person name="Wu L."/>
            <person name="Ma J."/>
        </authorList>
    </citation>
    <scope>NUCLEOTIDE SEQUENCE [LARGE SCALE GENOMIC DNA]</scope>
    <source>
        <strain evidence="3">JCM 4816</strain>
    </source>
</reference>
<sequence>MAQARMHADEIDTDEELVGRLVAAEFPQWAGLPVTRVPSAGTDNAMYRLGAELVVRLPRRPGATEAVVKEQRWLPLLAPRLPLAVPEPLGTGAPSAEFPLPWSMLRWLDGADAVASPPDDPDLTAAQLAAFVTALRGIDATGGPHGFRSVPLIQRDAGVRADIAALDRRGMVDPAVATAAWESSLAADPWTGPPVWVHCDLLPGNLLVDRGRLVAVIDFGGLNAGDPAADLLPAWTSFSGAARDTFRDLAAPDEATWLRGRGWALCFGFGALAYYHRTNPVLAAVARTAIAEALADFTATGR</sequence>
<dbReference type="InterPro" id="IPR051678">
    <property type="entry name" value="AGP_Transferase"/>
</dbReference>
<proteinExistence type="predicted"/>
<dbReference type="EC" id="2.7.-.-" evidence="2"/>
<dbReference type="GO" id="GO:0016740">
    <property type="term" value="F:transferase activity"/>
    <property type="evidence" value="ECO:0007669"/>
    <property type="project" value="UniProtKB-KW"/>
</dbReference>
<feature type="domain" description="Aminoglycoside phosphotransferase" evidence="1">
    <location>
        <begin position="36"/>
        <end position="251"/>
    </location>
</feature>
<keyword evidence="3" id="KW-1185">Reference proteome</keyword>
<dbReference type="EMBL" id="JBHSQJ010000182">
    <property type="protein sequence ID" value="MFC5911637.1"/>
    <property type="molecule type" value="Genomic_DNA"/>
</dbReference>
<evidence type="ECO:0000313" key="2">
    <source>
        <dbReference type="EMBL" id="MFC5911637.1"/>
    </source>
</evidence>
<keyword evidence="2" id="KW-0808">Transferase</keyword>
<evidence type="ECO:0000259" key="1">
    <source>
        <dbReference type="Pfam" id="PF01636"/>
    </source>
</evidence>
<dbReference type="InterPro" id="IPR002575">
    <property type="entry name" value="Aminoglycoside_PTrfase"/>
</dbReference>
<dbReference type="CDD" id="cd05155">
    <property type="entry name" value="APH_ChoK_like_1"/>
    <property type="match status" value="1"/>
</dbReference>
<dbReference type="Gene3D" id="3.90.1200.10">
    <property type="match status" value="1"/>
</dbReference>
<dbReference type="RefSeq" id="WP_380590953.1">
    <property type="nucleotide sequence ID" value="NZ_JBHSQJ010000182.1"/>
</dbReference>
<comment type="caution">
    <text evidence="2">The sequence shown here is derived from an EMBL/GenBank/DDBJ whole genome shotgun (WGS) entry which is preliminary data.</text>
</comment>
<dbReference type="PANTHER" id="PTHR21310:SF42">
    <property type="entry name" value="BIFUNCTIONAL AAC_APH"/>
    <property type="match status" value="1"/>
</dbReference>
<dbReference type="PANTHER" id="PTHR21310">
    <property type="entry name" value="AMINOGLYCOSIDE PHOSPHOTRANSFERASE-RELATED-RELATED"/>
    <property type="match status" value="1"/>
</dbReference>
<dbReference type="InterPro" id="IPR011009">
    <property type="entry name" value="Kinase-like_dom_sf"/>
</dbReference>
<dbReference type="Gene3D" id="3.30.200.20">
    <property type="entry name" value="Phosphorylase Kinase, domain 1"/>
    <property type="match status" value="1"/>
</dbReference>
<dbReference type="Pfam" id="PF01636">
    <property type="entry name" value="APH"/>
    <property type="match status" value="1"/>
</dbReference>
<accession>A0ABW1GCJ3</accession>
<protein>
    <submittedName>
        <fullName evidence="2">Aminoglycoside phosphotransferase family protein</fullName>
        <ecNumber evidence="2">2.7.-.-</ecNumber>
    </submittedName>
</protein>
<dbReference type="Proteomes" id="UP001596174">
    <property type="component" value="Unassembled WGS sequence"/>
</dbReference>
<gene>
    <name evidence="2" type="ORF">ACFP3V_31075</name>
</gene>